<gene>
    <name evidence="2" type="ORF">FSZ17_21360</name>
</gene>
<sequence length="710" mass="79852">MQVNFEPKLTSFVSNDHLLSMKEGETYSATVKEKLPNNEAILQIKGQEVRAKFSGQIPLEGKVSIEVIDAKQSPPIVKISPPADSSKPKESINIDQILQQFTGGKNVSAELRAAAQYLLDKNYPLNKEVIKSLQDFIQNTKGTIDQKLETIAALVNKRLEVSPVHLNAIHEALHGSPLGKMINELVHSFNSKPNLNEQAMMNKDEIVSKILKNFSNAFKMELSESLDELSKDNPQKTLINELQLAIKKVQKEPNLEKVFTSIREQIINSRNVSDSHQDILKNMMSTAEEFAENGRELTARKELSSTLAGLENEIKQSSSQNIISYNIQDDFLQPLSIQSKDVIVTTITKKLSQVALDFKELKQSVARNLQTIQQQLSTVNHSTNQVKPLLEATIKSLDQAILRSDFMLYTDMSTEKKLLQASSQLAEARKLLSKGEIAGANRLVSEIKTMMDKLMFKPSDVRVKHFVSNELLKLEQPTLEKQLGQRFDETLHTLKQGTSSRQALEYIRNLGLTYEADQAHALLSKAGGVNEGADSSLKGILLKLLQTADHGQTQKVEQILQQMTGQQLLSKSDSFSLQSMMFTIPYPLQDQIENVKVYINSKNNQQGVDWENCSLYFLLETKRMGEVGILLTSVDRTLSFTIKNDQANFKERMEPLAEKAKERLQEIGYQIGKVQFTSLSPENREPEKEKKQVKSPVTPNFTEGGYNFTI</sequence>
<dbReference type="KEGG" id="bda:FSZ17_21360"/>
<reference evidence="3" key="1">
    <citation type="submission" date="2019-08" db="EMBL/GenBank/DDBJ databases">
        <authorList>
            <person name="Zheng X."/>
        </authorList>
    </citation>
    <scope>NUCLEOTIDE SEQUENCE [LARGE SCALE GENOMIC DNA]</scope>
    <source>
        <strain evidence="3">FJAT-25496</strain>
    </source>
</reference>
<name>A0A5B8Z9T5_CYTDA</name>
<feature type="compositionally biased region" description="Basic and acidic residues" evidence="1">
    <location>
        <begin position="682"/>
        <end position="692"/>
    </location>
</feature>
<dbReference type="STRING" id="1742359.GCA_001439625_03236"/>
<dbReference type="RefSeq" id="WP_057773075.1">
    <property type="nucleotide sequence ID" value="NZ_CP042593.1"/>
</dbReference>
<feature type="region of interest" description="Disordered" evidence="1">
    <location>
        <begin position="678"/>
        <end position="710"/>
    </location>
</feature>
<evidence type="ECO:0008006" key="4">
    <source>
        <dbReference type="Google" id="ProtNLM"/>
    </source>
</evidence>
<evidence type="ECO:0000256" key="1">
    <source>
        <dbReference type="SAM" id="MobiDB-lite"/>
    </source>
</evidence>
<proteinExistence type="predicted"/>
<accession>A0A5B8Z9T5</accession>
<evidence type="ECO:0000313" key="3">
    <source>
        <dbReference type="Proteomes" id="UP000321555"/>
    </source>
</evidence>
<protein>
    <recommendedName>
        <fullName evidence="4">Flagellar hook-length control protein FliK</fullName>
    </recommendedName>
</protein>
<dbReference type="AlphaFoldDB" id="A0A5B8Z9T5"/>
<evidence type="ECO:0000313" key="2">
    <source>
        <dbReference type="EMBL" id="QED49607.1"/>
    </source>
</evidence>
<organism evidence="2 3">
    <name type="scientific">Cytobacillus dafuensis</name>
    <name type="common">Bacillus dafuensis</name>
    <dbReference type="NCBI Taxonomy" id="1742359"/>
    <lineage>
        <taxon>Bacteria</taxon>
        <taxon>Bacillati</taxon>
        <taxon>Bacillota</taxon>
        <taxon>Bacilli</taxon>
        <taxon>Bacillales</taxon>
        <taxon>Bacillaceae</taxon>
        <taxon>Cytobacillus</taxon>
    </lineage>
</organism>
<dbReference type="EMBL" id="CP042593">
    <property type="protein sequence ID" value="QED49607.1"/>
    <property type="molecule type" value="Genomic_DNA"/>
</dbReference>
<dbReference type="Proteomes" id="UP000321555">
    <property type="component" value="Chromosome"/>
</dbReference>
<keyword evidence="3" id="KW-1185">Reference proteome</keyword>
<dbReference type="OrthoDB" id="2351076at2"/>